<evidence type="ECO:0000313" key="6">
    <source>
        <dbReference type="EMBL" id="OCL04522.1"/>
    </source>
</evidence>
<dbReference type="Proteomes" id="UP000250140">
    <property type="component" value="Unassembled WGS sequence"/>
</dbReference>
<keyword evidence="2" id="KW-0479">Metal-binding</keyword>
<dbReference type="PANTHER" id="PTHR33337:SF30">
    <property type="entry name" value="DUF636 DOMAIN PROTEIN (AFU_ORTHOLOGUE AFUA_1G03180)"/>
    <property type="match status" value="1"/>
</dbReference>
<feature type="domain" description="CENP-V/GFA" evidence="5">
    <location>
        <begin position="4"/>
        <end position="132"/>
    </location>
</feature>
<proteinExistence type="inferred from homology"/>
<dbReference type="InterPro" id="IPR011057">
    <property type="entry name" value="Mss4-like_sf"/>
</dbReference>
<organism evidence="6 7">
    <name type="scientific">Glonium stellatum</name>
    <dbReference type="NCBI Taxonomy" id="574774"/>
    <lineage>
        <taxon>Eukaryota</taxon>
        <taxon>Fungi</taxon>
        <taxon>Dikarya</taxon>
        <taxon>Ascomycota</taxon>
        <taxon>Pezizomycotina</taxon>
        <taxon>Dothideomycetes</taxon>
        <taxon>Pleosporomycetidae</taxon>
        <taxon>Gloniales</taxon>
        <taxon>Gloniaceae</taxon>
        <taxon>Glonium</taxon>
    </lineage>
</organism>
<keyword evidence="4" id="KW-0456">Lyase</keyword>
<evidence type="ECO:0000259" key="5">
    <source>
        <dbReference type="PROSITE" id="PS51891"/>
    </source>
</evidence>
<sequence length="160" mass="17824">MEIFNGQCTCGSTKIQFGLPKADEIPNQIICHCLFCKRITGACFTRSIFVPRASITFPAETPKIYYHQPTTSTSGAAPGLKWHFCSTCGNQLFSENPLAAGQAIVRVGILDRQDEFTKIQMQLFCKRANEWVKDIFENGAGKFDEMPNLDEMPNRPIAGP</sequence>
<keyword evidence="3" id="KW-0862">Zinc</keyword>
<evidence type="ECO:0000256" key="1">
    <source>
        <dbReference type="ARBA" id="ARBA00005495"/>
    </source>
</evidence>
<dbReference type="GO" id="GO:0016846">
    <property type="term" value="F:carbon-sulfur lyase activity"/>
    <property type="evidence" value="ECO:0007669"/>
    <property type="project" value="InterPro"/>
</dbReference>
<reference evidence="6 7" key="1">
    <citation type="journal article" date="2016" name="Nat. Commun.">
        <title>Ectomycorrhizal ecology is imprinted in the genome of the dominant symbiotic fungus Cenococcum geophilum.</title>
        <authorList>
            <consortium name="DOE Joint Genome Institute"/>
            <person name="Peter M."/>
            <person name="Kohler A."/>
            <person name="Ohm R.A."/>
            <person name="Kuo A."/>
            <person name="Krutzmann J."/>
            <person name="Morin E."/>
            <person name="Arend M."/>
            <person name="Barry K.W."/>
            <person name="Binder M."/>
            <person name="Choi C."/>
            <person name="Clum A."/>
            <person name="Copeland A."/>
            <person name="Grisel N."/>
            <person name="Haridas S."/>
            <person name="Kipfer T."/>
            <person name="LaButti K."/>
            <person name="Lindquist E."/>
            <person name="Lipzen A."/>
            <person name="Maire R."/>
            <person name="Meier B."/>
            <person name="Mihaltcheva S."/>
            <person name="Molinier V."/>
            <person name="Murat C."/>
            <person name="Poggeler S."/>
            <person name="Quandt C.A."/>
            <person name="Sperisen C."/>
            <person name="Tritt A."/>
            <person name="Tisserant E."/>
            <person name="Crous P.W."/>
            <person name="Henrissat B."/>
            <person name="Nehls U."/>
            <person name="Egli S."/>
            <person name="Spatafora J.W."/>
            <person name="Grigoriev I.V."/>
            <person name="Martin F.M."/>
        </authorList>
    </citation>
    <scope>NUCLEOTIDE SEQUENCE [LARGE SCALE GENOMIC DNA]</scope>
    <source>
        <strain evidence="6 7">CBS 207.34</strain>
    </source>
</reference>
<dbReference type="AlphaFoldDB" id="A0A8E2ETB2"/>
<evidence type="ECO:0000313" key="7">
    <source>
        <dbReference type="Proteomes" id="UP000250140"/>
    </source>
</evidence>
<dbReference type="PANTHER" id="PTHR33337">
    <property type="entry name" value="GFA DOMAIN-CONTAINING PROTEIN"/>
    <property type="match status" value="1"/>
</dbReference>
<comment type="similarity">
    <text evidence="1">Belongs to the Gfa family.</text>
</comment>
<dbReference type="InterPro" id="IPR006913">
    <property type="entry name" value="CENP-V/GFA"/>
</dbReference>
<dbReference type="OrthoDB" id="9985472at2759"/>
<evidence type="ECO:0000256" key="2">
    <source>
        <dbReference type="ARBA" id="ARBA00022723"/>
    </source>
</evidence>
<keyword evidence="7" id="KW-1185">Reference proteome</keyword>
<dbReference type="Gene3D" id="3.90.1590.10">
    <property type="entry name" value="glutathione-dependent formaldehyde- activating enzyme (gfa)"/>
    <property type="match status" value="1"/>
</dbReference>
<dbReference type="EMBL" id="KV750487">
    <property type="protein sequence ID" value="OCL04522.1"/>
    <property type="molecule type" value="Genomic_DNA"/>
</dbReference>
<accession>A0A8E2ETB2</accession>
<dbReference type="SUPFAM" id="SSF51316">
    <property type="entry name" value="Mss4-like"/>
    <property type="match status" value="1"/>
</dbReference>
<dbReference type="PROSITE" id="PS51891">
    <property type="entry name" value="CENP_V_GFA"/>
    <property type="match status" value="1"/>
</dbReference>
<evidence type="ECO:0000256" key="4">
    <source>
        <dbReference type="ARBA" id="ARBA00023239"/>
    </source>
</evidence>
<protein>
    <recommendedName>
        <fullName evidence="5">CENP-V/GFA domain-containing protein</fullName>
    </recommendedName>
</protein>
<evidence type="ECO:0000256" key="3">
    <source>
        <dbReference type="ARBA" id="ARBA00022833"/>
    </source>
</evidence>
<gene>
    <name evidence="6" type="ORF">AOQ84DRAFT_324302</name>
</gene>
<dbReference type="Pfam" id="PF04828">
    <property type="entry name" value="GFA"/>
    <property type="match status" value="1"/>
</dbReference>
<dbReference type="GO" id="GO:0046872">
    <property type="term" value="F:metal ion binding"/>
    <property type="evidence" value="ECO:0007669"/>
    <property type="project" value="UniProtKB-KW"/>
</dbReference>
<name>A0A8E2ETB2_9PEZI</name>